<reference evidence="2 3" key="1">
    <citation type="submission" date="2012-12" db="EMBL/GenBank/DDBJ databases">
        <title>Whole genome shotgun sequence of Gordonia hirsuta NBRC 16056.</title>
        <authorList>
            <person name="Isaki-Nakamura S."/>
            <person name="Hosoyama A."/>
            <person name="Tsuchikane K."/>
            <person name="Katsumata H."/>
            <person name="Baba S."/>
            <person name="Yamazaki S."/>
            <person name="Fujita N."/>
        </authorList>
    </citation>
    <scope>NUCLEOTIDE SEQUENCE [LARGE SCALE GENOMIC DNA]</scope>
    <source>
        <strain evidence="2 3">NBRC 16056</strain>
    </source>
</reference>
<dbReference type="STRING" id="1121927.GOHSU_02_00680"/>
<name>L7L453_9ACTN</name>
<keyword evidence="1" id="KW-0732">Signal</keyword>
<dbReference type="RefSeq" id="WP_005935170.1">
    <property type="nucleotide sequence ID" value="NZ_ATVK01000040.1"/>
</dbReference>
<evidence type="ECO:0000313" key="2">
    <source>
        <dbReference type="EMBL" id="GAC55925.1"/>
    </source>
</evidence>
<evidence type="ECO:0008006" key="4">
    <source>
        <dbReference type="Google" id="ProtNLM"/>
    </source>
</evidence>
<feature type="signal peptide" evidence="1">
    <location>
        <begin position="1"/>
        <end position="22"/>
    </location>
</feature>
<sequence>MRRTTILSVTGFALTAAALLSGCSSPDPGGRTATGTAPSVVTEVTTVFASPGPPSSAAAGTIAPAPSSVNGVIVPGESDPFVTALRRAAGTGAPLTVGIEVARSQAQVAATGDTDVVVFRTPDGLAVYVIKISDHFHQDCAAAPQLGLPDFRMCQTVRVQRDPGLARTQLPNADMPSVGDDAFTLTTVP</sequence>
<protein>
    <recommendedName>
        <fullName evidence="4">Lipoprotein</fullName>
    </recommendedName>
</protein>
<organism evidence="2 3">
    <name type="scientific">Gordonia hirsuta DSM 44140 = NBRC 16056</name>
    <dbReference type="NCBI Taxonomy" id="1121927"/>
    <lineage>
        <taxon>Bacteria</taxon>
        <taxon>Bacillati</taxon>
        <taxon>Actinomycetota</taxon>
        <taxon>Actinomycetes</taxon>
        <taxon>Mycobacteriales</taxon>
        <taxon>Gordoniaceae</taxon>
        <taxon>Gordonia</taxon>
    </lineage>
</organism>
<dbReference type="AlphaFoldDB" id="L7L453"/>
<dbReference type="Proteomes" id="UP000053405">
    <property type="component" value="Unassembled WGS sequence"/>
</dbReference>
<accession>L7L453</accession>
<dbReference type="EMBL" id="BANT01000002">
    <property type="protein sequence ID" value="GAC55925.1"/>
    <property type="molecule type" value="Genomic_DNA"/>
</dbReference>
<feature type="chain" id="PRO_5038936524" description="Lipoprotein" evidence="1">
    <location>
        <begin position="23"/>
        <end position="189"/>
    </location>
</feature>
<dbReference type="PROSITE" id="PS51257">
    <property type="entry name" value="PROKAR_LIPOPROTEIN"/>
    <property type="match status" value="1"/>
</dbReference>
<comment type="caution">
    <text evidence="2">The sequence shown here is derived from an EMBL/GenBank/DDBJ whole genome shotgun (WGS) entry which is preliminary data.</text>
</comment>
<proteinExistence type="predicted"/>
<gene>
    <name evidence="2" type="ORF">GOHSU_02_00680</name>
</gene>
<evidence type="ECO:0000256" key="1">
    <source>
        <dbReference type="SAM" id="SignalP"/>
    </source>
</evidence>
<keyword evidence="3" id="KW-1185">Reference proteome</keyword>
<evidence type="ECO:0000313" key="3">
    <source>
        <dbReference type="Proteomes" id="UP000053405"/>
    </source>
</evidence>